<accession>A0A6G9YDQ3</accession>
<protein>
    <submittedName>
        <fullName evidence="3">MarR family transcriptional regulator</fullName>
    </submittedName>
</protein>
<dbReference type="InterPro" id="IPR000835">
    <property type="entry name" value="HTH_MarR-typ"/>
</dbReference>
<evidence type="ECO:0000313" key="3">
    <source>
        <dbReference type="EMBL" id="QIS11260.1"/>
    </source>
</evidence>
<evidence type="ECO:0000313" key="4">
    <source>
        <dbReference type="Proteomes" id="UP000503540"/>
    </source>
</evidence>
<sequence length="161" mass="17933">MTNVSDSARRHRRAAQAVKDSLRDLNTQLALLNRQFGAKVELRDVDWHCLDLINRHGPIGPGALAKLAALHPATMTGVLDRLQRAGWIVRERDPAASDRRAVAVRATRDRNPEVYRVLSGMNRRMDELCADYTEEQLAVIADFLHRTADAGRAAATELATE</sequence>
<evidence type="ECO:0000256" key="1">
    <source>
        <dbReference type="SAM" id="Coils"/>
    </source>
</evidence>
<dbReference type="SMART" id="SM00347">
    <property type="entry name" value="HTH_MARR"/>
    <property type="match status" value="1"/>
</dbReference>
<dbReference type="Pfam" id="PF01047">
    <property type="entry name" value="MarR"/>
    <property type="match status" value="1"/>
</dbReference>
<dbReference type="PANTHER" id="PTHR33164">
    <property type="entry name" value="TRANSCRIPTIONAL REGULATOR, MARR FAMILY"/>
    <property type="match status" value="1"/>
</dbReference>
<feature type="coiled-coil region" evidence="1">
    <location>
        <begin position="8"/>
        <end position="35"/>
    </location>
</feature>
<dbReference type="RefSeq" id="WP_167474104.1">
    <property type="nucleotide sequence ID" value="NZ_CP046172.1"/>
</dbReference>
<dbReference type="Gene3D" id="1.10.10.10">
    <property type="entry name" value="Winged helix-like DNA-binding domain superfamily/Winged helix DNA-binding domain"/>
    <property type="match status" value="1"/>
</dbReference>
<dbReference type="InterPro" id="IPR036388">
    <property type="entry name" value="WH-like_DNA-bd_sf"/>
</dbReference>
<proteinExistence type="predicted"/>
<reference evidence="3 4" key="1">
    <citation type="journal article" date="2019" name="ACS Chem. Biol.">
        <title>Identification and Mobilization of a Cryptic Antibiotic Biosynthesis Gene Locus from a Human-Pathogenic Nocardia Isolate.</title>
        <authorList>
            <person name="Herisse M."/>
            <person name="Ishida K."/>
            <person name="Porter J.L."/>
            <person name="Howden B."/>
            <person name="Hertweck C."/>
            <person name="Stinear T.P."/>
            <person name="Pidot S.J."/>
        </authorList>
    </citation>
    <scope>NUCLEOTIDE SEQUENCE [LARGE SCALE GENOMIC DNA]</scope>
    <source>
        <strain evidence="3 4">AUSMDU00012717</strain>
    </source>
</reference>
<dbReference type="SUPFAM" id="SSF46785">
    <property type="entry name" value="Winged helix' DNA-binding domain"/>
    <property type="match status" value="1"/>
</dbReference>
<dbReference type="InterPro" id="IPR039422">
    <property type="entry name" value="MarR/SlyA-like"/>
</dbReference>
<dbReference type="GO" id="GO:0006950">
    <property type="term" value="P:response to stress"/>
    <property type="evidence" value="ECO:0007669"/>
    <property type="project" value="TreeGrafter"/>
</dbReference>
<feature type="domain" description="HTH marR-type" evidence="2">
    <location>
        <begin position="11"/>
        <end position="149"/>
    </location>
</feature>
<evidence type="ECO:0000259" key="2">
    <source>
        <dbReference type="PROSITE" id="PS50995"/>
    </source>
</evidence>
<dbReference type="EMBL" id="CP046172">
    <property type="protein sequence ID" value="QIS11260.1"/>
    <property type="molecule type" value="Genomic_DNA"/>
</dbReference>
<gene>
    <name evidence="3" type="ORF">F5544_16905</name>
</gene>
<dbReference type="InterPro" id="IPR036390">
    <property type="entry name" value="WH_DNA-bd_sf"/>
</dbReference>
<name>A0A6G9YDQ3_9NOCA</name>
<dbReference type="Proteomes" id="UP000503540">
    <property type="component" value="Chromosome"/>
</dbReference>
<dbReference type="GO" id="GO:0003700">
    <property type="term" value="F:DNA-binding transcription factor activity"/>
    <property type="evidence" value="ECO:0007669"/>
    <property type="project" value="InterPro"/>
</dbReference>
<dbReference type="PROSITE" id="PS50995">
    <property type="entry name" value="HTH_MARR_2"/>
    <property type="match status" value="1"/>
</dbReference>
<dbReference type="PANTHER" id="PTHR33164:SF106">
    <property type="entry name" value="TRANSCRIPTIONAL REGULATORY PROTEIN"/>
    <property type="match status" value="1"/>
</dbReference>
<dbReference type="AlphaFoldDB" id="A0A6G9YDQ3"/>
<organism evidence="3 4">
    <name type="scientific">Nocardia arthritidis</name>
    <dbReference type="NCBI Taxonomy" id="228602"/>
    <lineage>
        <taxon>Bacteria</taxon>
        <taxon>Bacillati</taxon>
        <taxon>Actinomycetota</taxon>
        <taxon>Actinomycetes</taxon>
        <taxon>Mycobacteriales</taxon>
        <taxon>Nocardiaceae</taxon>
        <taxon>Nocardia</taxon>
    </lineage>
</organism>
<keyword evidence="1" id="KW-0175">Coiled coil</keyword>
<keyword evidence="4" id="KW-1185">Reference proteome</keyword>
<dbReference type="KEGG" id="nah:F5544_16905"/>